<reference evidence="12" key="1">
    <citation type="journal article" date="2014" name="Int. J. Syst. Evol. Microbiol.">
        <title>Complete genome sequence of Corynebacterium casei LMG S-19264T (=DSM 44701T), isolated from a smear-ripened cheese.</title>
        <authorList>
            <consortium name="US DOE Joint Genome Institute (JGI-PGF)"/>
            <person name="Walter F."/>
            <person name="Albersmeier A."/>
            <person name="Kalinowski J."/>
            <person name="Ruckert C."/>
        </authorList>
    </citation>
    <scope>NUCLEOTIDE SEQUENCE</scope>
    <source>
        <strain evidence="12">CGMCC 1.12408</strain>
    </source>
</reference>
<feature type="domain" description="TcaA 4th" evidence="11">
    <location>
        <begin position="258"/>
        <end position="321"/>
    </location>
</feature>
<gene>
    <name evidence="12" type="ORF">GCM10008025_00930</name>
</gene>
<dbReference type="InterPro" id="IPR054529">
    <property type="entry name" value="TcaA_2nd"/>
</dbReference>
<evidence type="ECO:0000256" key="3">
    <source>
        <dbReference type="ARBA" id="ARBA00022692"/>
    </source>
</evidence>
<dbReference type="EMBL" id="BMEY01000001">
    <property type="protein sequence ID" value="GGA60715.1"/>
    <property type="molecule type" value="Genomic_DNA"/>
</dbReference>
<keyword evidence="5 7" id="KW-0472">Membrane</keyword>
<accession>A0A916RKH9</accession>
<keyword evidence="2" id="KW-1003">Cell membrane</keyword>
<evidence type="ECO:0000313" key="12">
    <source>
        <dbReference type="EMBL" id="GGA60715.1"/>
    </source>
</evidence>
<name>A0A916RKH9_9BACI</name>
<dbReference type="RefSeq" id="WP_188382711.1">
    <property type="nucleotide sequence ID" value="NZ_BMEY01000001.1"/>
</dbReference>
<evidence type="ECO:0000259" key="9">
    <source>
        <dbReference type="Pfam" id="PF22813"/>
    </source>
</evidence>
<dbReference type="Pfam" id="PF22820">
    <property type="entry name" value="TcaA_3rd_4th"/>
    <property type="match status" value="1"/>
</dbReference>
<comment type="caution">
    <text evidence="12">The sequence shown here is derived from an EMBL/GenBank/DDBJ whole genome shotgun (WGS) entry which is preliminary data.</text>
</comment>
<feature type="domain" description="TcaA protein NTF2-like" evidence="10">
    <location>
        <begin position="375"/>
        <end position="484"/>
    </location>
</feature>
<organism evidence="12 13">
    <name type="scientific">Ornithinibacillus halotolerans</name>
    <dbReference type="NCBI Taxonomy" id="1274357"/>
    <lineage>
        <taxon>Bacteria</taxon>
        <taxon>Bacillati</taxon>
        <taxon>Bacillota</taxon>
        <taxon>Bacilli</taxon>
        <taxon>Bacillales</taxon>
        <taxon>Bacillaceae</taxon>
        <taxon>Ornithinibacillus</taxon>
    </lineage>
</organism>
<feature type="compositionally biased region" description="Polar residues" evidence="6">
    <location>
        <begin position="30"/>
        <end position="44"/>
    </location>
</feature>
<dbReference type="PANTHER" id="PTHR40038">
    <property type="entry name" value="MEMBRANE-ASSOCIATED PROTEIN TCAA"/>
    <property type="match status" value="1"/>
</dbReference>
<evidence type="ECO:0000256" key="7">
    <source>
        <dbReference type="SAM" id="Phobius"/>
    </source>
</evidence>
<feature type="compositionally biased region" description="Acidic residues" evidence="6">
    <location>
        <begin position="339"/>
        <end position="369"/>
    </location>
</feature>
<keyword evidence="13" id="KW-1185">Reference proteome</keyword>
<reference evidence="12" key="2">
    <citation type="submission" date="2020-09" db="EMBL/GenBank/DDBJ databases">
        <authorList>
            <person name="Sun Q."/>
            <person name="Zhou Y."/>
        </authorList>
    </citation>
    <scope>NUCLEOTIDE SEQUENCE</scope>
    <source>
        <strain evidence="12">CGMCC 1.12408</strain>
    </source>
</reference>
<dbReference type="GO" id="GO:0005886">
    <property type="term" value="C:plasma membrane"/>
    <property type="evidence" value="ECO:0007669"/>
    <property type="project" value="UniProtKB-SubCell"/>
</dbReference>
<evidence type="ECO:0000256" key="5">
    <source>
        <dbReference type="ARBA" id="ARBA00023136"/>
    </source>
</evidence>
<evidence type="ECO:0000259" key="8">
    <source>
        <dbReference type="Pfam" id="PF13240"/>
    </source>
</evidence>
<protein>
    <recommendedName>
        <fullName evidence="14">Zinc-ribbon domain-containing protein</fullName>
    </recommendedName>
</protein>
<evidence type="ECO:0008006" key="14">
    <source>
        <dbReference type="Google" id="ProtNLM"/>
    </source>
</evidence>
<feature type="region of interest" description="Disordered" evidence="6">
    <location>
        <begin position="30"/>
        <end position="56"/>
    </location>
</feature>
<evidence type="ECO:0000256" key="2">
    <source>
        <dbReference type="ARBA" id="ARBA00022475"/>
    </source>
</evidence>
<proteinExistence type="predicted"/>
<evidence type="ECO:0000313" key="13">
    <source>
        <dbReference type="Proteomes" id="UP000613512"/>
    </source>
</evidence>
<evidence type="ECO:0000256" key="4">
    <source>
        <dbReference type="ARBA" id="ARBA00022989"/>
    </source>
</evidence>
<dbReference type="PANTHER" id="PTHR40038:SF1">
    <property type="entry name" value="MEMBRANE-ASSOCIATED PROTEIN TCAA"/>
    <property type="match status" value="1"/>
</dbReference>
<dbReference type="Pfam" id="PF22813">
    <property type="entry name" value="TcaA_2nd"/>
    <property type="match status" value="1"/>
</dbReference>
<dbReference type="InterPro" id="IPR026870">
    <property type="entry name" value="Zinc_ribbon_dom"/>
</dbReference>
<feature type="domain" description="Zinc-ribbon" evidence="8">
    <location>
        <begin position="3"/>
        <end position="23"/>
    </location>
</feature>
<sequence length="495" mass="57026">MNFCIHCGMKLESNQRFCIHCGQERETTIEQNTTPVYTHTTPRSNTPPPQQRTRKPMTKQKKIVIWTIAIILCGLFAAHQFLENYYDPMKSFQALDEAIITNNYENFIDSLTFEENAIIDEESYFKYIKEMEWEHIKEQATPILKTSLKTSQSISSYQGNELFILEQKDVLFGLYSKISWRAVPTELHVATNLDDTEITINDFNTVIQANNLTKIESIYPGSYEISGNSTSQFGEFALEIPIEIETDILEVSLEFPAVFYTINTNLPESTLLINNKHSGITLDHSQQLGPFPESSAVTLQAESTNANGERITSNVVSLDDYPNGGEILLLFENSDLDVASETEEVEEEEQDEQEEEQEQEAETVEEADKEVDHTLAGDQVLRFRERYEQALNEVNFSLIEPFLQPNSQIYKDLKQYIADLKGSSFHFDFESNEVLAIKVVNEDTIEVTTRETFTFTNHLNQEIYYDREKVYTVLYTRDKYLLVDVKYVETNRSSD</sequence>
<dbReference type="Pfam" id="PF13240">
    <property type="entry name" value="Zn_Ribbon_1"/>
    <property type="match status" value="1"/>
</dbReference>
<keyword evidence="4 7" id="KW-1133">Transmembrane helix</keyword>
<evidence type="ECO:0000256" key="1">
    <source>
        <dbReference type="ARBA" id="ARBA00004162"/>
    </source>
</evidence>
<evidence type="ECO:0000259" key="11">
    <source>
        <dbReference type="Pfam" id="PF22820"/>
    </source>
</evidence>
<dbReference type="InterPro" id="IPR054528">
    <property type="entry name" value="TcaA_5th"/>
</dbReference>
<dbReference type="AlphaFoldDB" id="A0A916RKH9"/>
<evidence type="ECO:0000256" key="6">
    <source>
        <dbReference type="SAM" id="MobiDB-lite"/>
    </source>
</evidence>
<feature type="region of interest" description="Disordered" evidence="6">
    <location>
        <begin position="339"/>
        <end position="371"/>
    </location>
</feature>
<feature type="domain" description="TcaA second" evidence="9">
    <location>
        <begin position="88"/>
        <end position="177"/>
    </location>
</feature>
<comment type="subcellular location">
    <subcellularLocation>
        <location evidence="1">Cell membrane</location>
        <topology evidence="1">Single-pass membrane protein</topology>
    </subcellularLocation>
</comment>
<keyword evidence="3 7" id="KW-0812">Transmembrane</keyword>
<dbReference type="Pfam" id="PF22819">
    <property type="entry name" value="TcaA_5th"/>
    <property type="match status" value="1"/>
</dbReference>
<dbReference type="InterPro" id="IPR054530">
    <property type="entry name" value="TcaA_4th"/>
</dbReference>
<dbReference type="Proteomes" id="UP000613512">
    <property type="component" value="Unassembled WGS sequence"/>
</dbReference>
<evidence type="ECO:0000259" key="10">
    <source>
        <dbReference type="Pfam" id="PF22819"/>
    </source>
</evidence>
<feature type="transmembrane region" description="Helical" evidence="7">
    <location>
        <begin position="63"/>
        <end position="82"/>
    </location>
</feature>